<feature type="region of interest" description="Disordered" evidence="5">
    <location>
        <begin position="187"/>
        <end position="231"/>
    </location>
</feature>
<keyword evidence="3" id="KW-0449">Lipoprotein</keyword>
<reference evidence="7 8" key="1">
    <citation type="journal article" date="2024" name="Plant J.">
        <title>Genome sequences and population genomics reveal climatic adaptation and genomic divergence between two closely related sweetgum species.</title>
        <authorList>
            <person name="Xu W.Q."/>
            <person name="Ren C.Q."/>
            <person name="Zhang X.Y."/>
            <person name="Comes H.P."/>
            <person name="Liu X.H."/>
            <person name="Li Y.G."/>
            <person name="Kettle C.J."/>
            <person name="Jalonen R."/>
            <person name="Gaisberger H."/>
            <person name="Ma Y.Z."/>
            <person name="Qiu Y.X."/>
        </authorList>
    </citation>
    <scope>NUCLEOTIDE SEQUENCE [LARGE SCALE GENOMIC DNA]</scope>
    <source>
        <strain evidence="7">Hangzhou</strain>
    </source>
</reference>
<dbReference type="Proteomes" id="UP001415857">
    <property type="component" value="Unassembled WGS sequence"/>
</dbReference>
<evidence type="ECO:0000259" key="6">
    <source>
        <dbReference type="PROSITE" id="PS50846"/>
    </source>
</evidence>
<feature type="domain" description="HMA" evidence="6">
    <location>
        <begin position="15"/>
        <end position="78"/>
    </location>
</feature>
<dbReference type="AlphaFoldDB" id="A0AAP0RA85"/>
<comment type="similarity">
    <text evidence="4">Belongs to the HIPP family.</text>
</comment>
<evidence type="ECO:0000256" key="5">
    <source>
        <dbReference type="SAM" id="MobiDB-lite"/>
    </source>
</evidence>
<dbReference type="InterPro" id="IPR036163">
    <property type="entry name" value="HMA_dom_sf"/>
</dbReference>
<feature type="domain" description="HMA" evidence="6">
    <location>
        <begin position="124"/>
        <end position="187"/>
    </location>
</feature>
<dbReference type="InterPro" id="IPR006121">
    <property type="entry name" value="HMA_dom"/>
</dbReference>
<evidence type="ECO:0000256" key="1">
    <source>
        <dbReference type="ARBA" id="ARBA00022481"/>
    </source>
</evidence>
<keyword evidence="2" id="KW-0479">Metal-binding</keyword>
<evidence type="ECO:0000313" key="7">
    <source>
        <dbReference type="EMBL" id="KAK9273708.1"/>
    </source>
</evidence>
<dbReference type="Gene3D" id="3.30.70.100">
    <property type="match status" value="2"/>
</dbReference>
<name>A0AAP0RA85_LIQFO</name>
<accession>A0AAP0RA85</accession>
<proteinExistence type="inferred from homology"/>
<dbReference type="PANTHER" id="PTHR46195">
    <property type="entry name" value="HEAVY METAL-ASSOCIATED ISOPRENYLATED PLANT PROTEIN 7"/>
    <property type="match status" value="1"/>
</dbReference>
<dbReference type="SUPFAM" id="SSF55008">
    <property type="entry name" value="HMA, heavy metal-associated domain"/>
    <property type="match status" value="2"/>
</dbReference>
<dbReference type="GO" id="GO:0046872">
    <property type="term" value="F:metal ion binding"/>
    <property type="evidence" value="ECO:0007669"/>
    <property type="project" value="UniProtKB-KW"/>
</dbReference>
<keyword evidence="3" id="KW-0636">Prenylation</keyword>
<dbReference type="CDD" id="cd00371">
    <property type="entry name" value="HMA"/>
    <property type="match status" value="2"/>
</dbReference>
<protein>
    <recommendedName>
        <fullName evidence="6">HMA domain-containing protein</fullName>
    </recommendedName>
</protein>
<keyword evidence="8" id="KW-1185">Reference proteome</keyword>
<evidence type="ECO:0000256" key="3">
    <source>
        <dbReference type="ARBA" id="ARBA00023289"/>
    </source>
</evidence>
<comment type="caution">
    <text evidence="7">The sequence shown here is derived from an EMBL/GenBank/DDBJ whole genome shotgun (WGS) entry which is preliminary data.</text>
</comment>
<sequence>MAKEEKKEKEKVDEVITAVYRVNLHCQQCAREIQKPLMRTQGVHKVDVDTENSEIRVTGKVDPKKIHERIEKLSNKKVEMVLPKGKIKESIAVEEKEKDTKEVSIKDGIATEKTVKDTKEKPIVRTTSVKVNMHCDKCEQDLRRKLLKHKGVYSVKTDMKAQILTVEGNIESDKLISYIRKRVHKHAEIIPPKPEKKEEKKEKEEKEEKKEKDEKDEKKEKDEKEEKVKIEGEEKKEKVKIEVEETKEKVKDGVKSTESTNIIEFKEEMKVEVKDKEGKVPYFVHYVYAPQLFSDENPNACSVM</sequence>
<dbReference type="EMBL" id="JBBPBK010000012">
    <property type="protein sequence ID" value="KAK9273708.1"/>
    <property type="molecule type" value="Genomic_DNA"/>
</dbReference>
<feature type="compositionally biased region" description="Basic and acidic residues" evidence="5">
    <location>
        <begin position="193"/>
        <end position="231"/>
    </location>
</feature>
<organism evidence="7 8">
    <name type="scientific">Liquidambar formosana</name>
    <name type="common">Formosan gum</name>
    <dbReference type="NCBI Taxonomy" id="63359"/>
    <lineage>
        <taxon>Eukaryota</taxon>
        <taxon>Viridiplantae</taxon>
        <taxon>Streptophyta</taxon>
        <taxon>Embryophyta</taxon>
        <taxon>Tracheophyta</taxon>
        <taxon>Spermatophyta</taxon>
        <taxon>Magnoliopsida</taxon>
        <taxon>eudicotyledons</taxon>
        <taxon>Gunneridae</taxon>
        <taxon>Pentapetalae</taxon>
        <taxon>Saxifragales</taxon>
        <taxon>Altingiaceae</taxon>
        <taxon>Liquidambar</taxon>
    </lineage>
</organism>
<evidence type="ECO:0000256" key="4">
    <source>
        <dbReference type="ARBA" id="ARBA00024045"/>
    </source>
</evidence>
<gene>
    <name evidence="7" type="ORF">L1049_018518</name>
</gene>
<dbReference type="PROSITE" id="PS50846">
    <property type="entry name" value="HMA_2"/>
    <property type="match status" value="2"/>
</dbReference>
<evidence type="ECO:0000256" key="2">
    <source>
        <dbReference type="ARBA" id="ARBA00022723"/>
    </source>
</evidence>
<dbReference type="Pfam" id="PF00403">
    <property type="entry name" value="HMA"/>
    <property type="match status" value="2"/>
</dbReference>
<dbReference type="InterPro" id="IPR044577">
    <property type="entry name" value="HIPP4/7/8/17/18/19"/>
</dbReference>
<dbReference type="PANTHER" id="PTHR46195:SF12">
    <property type="entry name" value="HEAVY METAL-ASSOCIATED ISOPRENYLATED PLANT PROTEIN 4"/>
    <property type="match status" value="1"/>
</dbReference>
<evidence type="ECO:0000313" key="8">
    <source>
        <dbReference type="Proteomes" id="UP001415857"/>
    </source>
</evidence>
<keyword evidence="1" id="KW-0488">Methylation</keyword>